<dbReference type="AlphaFoldDB" id="A0A6N1VCY9"/>
<dbReference type="InterPro" id="IPR036291">
    <property type="entry name" value="NAD(P)-bd_dom_sf"/>
</dbReference>
<evidence type="ECO:0000259" key="2">
    <source>
        <dbReference type="Pfam" id="PF02719"/>
    </source>
</evidence>
<dbReference type="EMBL" id="CP054836">
    <property type="protein sequence ID" value="QKV18770.1"/>
    <property type="molecule type" value="Genomic_DNA"/>
</dbReference>
<protein>
    <submittedName>
        <fullName evidence="3">Polysaccharide biosynthesis protein</fullName>
    </submittedName>
</protein>
<dbReference type="PANTHER" id="PTHR43318">
    <property type="entry name" value="UDP-N-ACETYLGLUCOSAMINE 4,6-DEHYDRATASE"/>
    <property type="match status" value="1"/>
</dbReference>
<evidence type="ECO:0000313" key="3">
    <source>
        <dbReference type="EMBL" id="QKV18770.1"/>
    </source>
</evidence>
<keyword evidence="4" id="KW-1185">Reference proteome</keyword>
<dbReference type="KEGG" id="orm:HTY61_10065"/>
<dbReference type="Proteomes" id="UP000509367">
    <property type="component" value="Chromosome"/>
</dbReference>
<dbReference type="SUPFAM" id="SSF51735">
    <property type="entry name" value="NAD(P)-binding Rossmann-fold domains"/>
    <property type="match status" value="1"/>
</dbReference>
<gene>
    <name evidence="3" type="ORF">HTY61_10065</name>
</gene>
<accession>A0A6N1VCY9</accession>
<dbReference type="Pfam" id="PF02719">
    <property type="entry name" value="Polysacc_synt_2"/>
    <property type="match status" value="1"/>
</dbReference>
<dbReference type="Gene3D" id="3.40.50.720">
    <property type="entry name" value="NAD(P)-binding Rossmann-like Domain"/>
    <property type="match status" value="1"/>
</dbReference>
<organism evidence="3 4">
    <name type="scientific">Oricola thermophila</name>
    <dbReference type="NCBI Taxonomy" id="2742145"/>
    <lineage>
        <taxon>Bacteria</taxon>
        <taxon>Pseudomonadati</taxon>
        <taxon>Pseudomonadota</taxon>
        <taxon>Alphaproteobacteria</taxon>
        <taxon>Hyphomicrobiales</taxon>
        <taxon>Ahrensiaceae</taxon>
        <taxon>Oricola</taxon>
    </lineage>
</organism>
<name>A0A6N1VCY9_9HYPH</name>
<dbReference type="InterPro" id="IPR051203">
    <property type="entry name" value="Polysaccharide_Synthase-Rel"/>
</dbReference>
<dbReference type="CDD" id="cd05237">
    <property type="entry name" value="UDP_invert_4-6DH_SDR_e"/>
    <property type="match status" value="1"/>
</dbReference>
<feature type="domain" description="Polysaccharide biosynthesis protein CapD-like" evidence="2">
    <location>
        <begin position="14"/>
        <end position="291"/>
    </location>
</feature>
<dbReference type="RefSeq" id="WP_175276663.1">
    <property type="nucleotide sequence ID" value="NZ_CP054836.1"/>
</dbReference>
<dbReference type="PANTHER" id="PTHR43318:SF2">
    <property type="entry name" value="UDP-N-ACETYLGLUCOSAMINE 4,6-DEHYDRATASE (INVERTING)"/>
    <property type="match status" value="1"/>
</dbReference>
<dbReference type="InterPro" id="IPR003869">
    <property type="entry name" value="Polysac_CapD-like"/>
</dbReference>
<evidence type="ECO:0000313" key="4">
    <source>
        <dbReference type="Proteomes" id="UP000509367"/>
    </source>
</evidence>
<comment type="similarity">
    <text evidence="1">Belongs to the polysaccharide synthase family.</text>
</comment>
<evidence type="ECO:0000256" key="1">
    <source>
        <dbReference type="ARBA" id="ARBA00007430"/>
    </source>
</evidence>
<sequence length="373" mass="41291">MNSKSDFFAGKCCVVTGAGGTVGSEITRQLLALGVREVRALDNSESALWQLENEIETPQVGFYLVDVCNEDHLIRHFQDVDYVFHAAALKHVPFCERHPSAAIETNVRGVEAVINAALRCNVERVLFTSSDKAVNSTNLMGATKFVGERMITAANNMVSQTQSTRFASTRFGNVAMSNGSVIPRFLDQIANNRPLTVTDPDMTRFMMSIEESVKLVIESMLHMRGGEVFVTLMPSVRIGDLAEVLVEELSPLGEKAPGDAVKIIGARPGEKLYEELTNEEEIARSWLWNDMIVVLPAFRNIYGYIDYSSYESEGRRMTKVYNSHKEPCLTKDELRAFLHDLGVLDEARRLKASATASDEAAILEYPATRAVAG</sequence>
<proteinExistence type="inferred from homology"/>
<reference evidence="3 4" key="1">
    <citation type="submission" date="2020-06" db="EMBL/GenBank/DDBJ databases">
        <title>Oricola thermophila sp. nov. isolated from a tidal sediments.</title>
        <authorList>
            <person name="Kwon K.K."/>
            <person name="Yang S.-H."/>
            <person name="Park M.-J."/>
        </authorList>
    </citation>
    <scope>NUCLEOTIDE SEQUENCE [LARGE SCALE GENOMIC DNA]</scope>
    <source>
        <strain evidence="3 4">MEBiC13590</strain>
    </source>
</reference>